<dbReference type="Gene3D" id="1.10.1220.10">
    <property type="entry name" value="Met repressor-like"/>
    <property type="match status" value="1"/>
</dbReference>
<dbReference type="KEGG" id="bwa:HLV38_04240"/>
<dbReference type="GO" id="GO:0006355">
    <property type="term" value="P:regulation of DNA-templated transcription"/>
    <property type="evidence" value="ECO:0007669"/>
    <property type="project" value="InterPro"/>
</dbReference>
<dbReference type="Proteomes" id="UP000503297">
    <property type="component" value="Chromosome"/>
</dbReference>
<gene>
    <name evidence="1" type="ORF">HLV38_04240</name>
</gene>
<sequence length="113" mass="12591">MTKDALIQIRVGKAEKEAADQFFASMSMTVADGVRIFIAHCLARQRFPFEIQPNVKQTADRAFGALRSYASPTKKSQERDAWIKSLNSEPDLLLGTSDFATNLGGDKAYRSEF</sequence>
<evidence type="ECO:0000313" key="2">
    <source>
        <dbReference type="Proteomes" id="UP000503297"/>
    </source>
</evidence>
<keyword evidence="2" id="KW-1185">Reference proteome</keyword>
<dbReference type="InterPro" id="IPR013321">
    <property type="entry name" value="Arc_rbn_hlx_hlx"/>
</dbReference>
<dbReference type="AlphaFoldDB" id="A0A6M8IXB3"/>
<evidence type="ECO:0000313" key="1">
    <source>
        <dbReference type="EMBL" id="QKF07415.1"/>
    </source>
</evidence>
<dbReference type="EMBL" id="CP053716">
    <property type="protein sequence ID" value="QKF07415.1"/>
    <property type="molecule type" value="Genomic_DNA"/>
</dbReference>
<accession>A0A6M8IXB3</accession>
<protein>
    <submittedName>
        <fullName evidence="1">Uncharacterized protein</fullName>
    </submittedName>
</protein>
<name>A0A6M8IXB3_9ACTN</name>
<proteinExistence type="predicted"/>
<reference evidence="2" key="1">
    <citation type="submission" date="2020-05" db="EMBL/GenBank/DDBJ databases">
        <title>Novel species in genus Nocardioides.</title>
        <authorList>
            <person name="Zhang G."/>
        </authorList>
    </citation>
    <scope>NUCLEOTIDE SEQUENCE [LARGE SCALE GENOMIC DNA]</scope>
    <source>
        <strain evidence="2">zg-1050</strain>
    </source>
</reference>
<organism evidence="1 2">
    <name type="scientific">Berryella wangjianweii</name>
    <dbReference type="NCBI Taxonomy" id="2734634"/>
    <lineage>
        <taxon>Bacteria</taxon>
        <taxon>Bacillati</taxon>
        <taxon>Actinomycetota</taxon>
        <taxon>Coriobacteriia</taxon>
        <taxon>Eggerthellales</taxon>
        <taxon>Eggerthellaceae</taxon>
        <taxon>Berryella</taxon>
    </lineage>
</organism>
<dbReference type="RefSeq" id="WP_172163815.1">
    <property type="nucleotide sequence ID" value="NZ_CP053716.1"/>
</dbReference>